<sequence length="116" mass="13118">MSNLTHKKQDPLVLRKQLIQMRLELNRQKIRHEGLILLKPMEKLRNYKKSIAQNSNPLLMVIGVSLAGFFIARKRHSIGSFLPALRIVSSLLPLFLTTANTSANQAKSDQPSNTTQ</sequence>
<protein>
    <recommendedName>
        <fullName evidence="4">PEP-CTERM protein-sorting domain-containing protein</fullName>
    </recommendedName>
</protein>
<evidence type="ECO:0008006" key="4">
    <source>
        <dbReference type="Google" id="ProtNLM"/>
    </source>
</evidence>
<accession>A0ABU5GQX2</accession>
<comment type="caution">
    <text evidence="2">The sequence shown here is derived from an EMBL/GenBank/DDBJ whole genome shotgun (WGS) entry which is preliminary data.</text>
</comment>
<keyword evidence="3" id="KW-1185">Reference proteome</keyword>
<evidence type="ECO:0000313" key="2">
    <source>
        <dbReference type="EMBL" id="MDY7219184.1"/>
    </source>
</evidence>
<reference evidence="2 3" key="1">
    <citation type="submission" date="2023-12" db="EMBL/GenBank/DDBJ databases">
        <title>Denitrificimonas halotolerans sp. nov.,a novel species isolated from landfill leachate.</title>
        <authorList>
            <person name="Wang S."/>
        </authorList>
    </citation>
    <scope>NUCLEOTIDE SEQUENCE [LARGE SCALE GENOMIC DNA]</scope>
    <source>
        <strain evidence="2 3">JX-1</strain>
    </source>
</reference>
<proteinExistence type="predicted"/>
<dbReference type="EMBL" id="JAXIVU010000006">
    <property type="protein sequence ID" value="MDY7219184.1"/>
    <property type="molecule type" value="Genomic_DNA"/>
</dbReference>
<feature type="transmembrane region" description="Helical" evidence="1">
    <location>
        <begin position="51"/>
        <end position="72"/>
    </location>
</feature>
<keyword evidence="1" id="KW-0472">Membrane</keyword>
<gene>
    <name evidence="2" type="ORF">TOI97_06330</name>
</gene>
<name>A0ABU5GQX2_9GAMM</name>
<dbReference type="Proteomes" id="UP001294570">
    <property type="component" value="Unassembled WGS sequence"/>
</dbReference>
<organism evidence="2 3">
    <name type="scientific">Denitrificimonas halotolerans</name>
    <dbReference type="NCBI Taxonomy" id="3098930"/>
    <lineage>
        <taxon>Bacteria</taxon>
        <taxon>Pseudomonadati</taxon>
        <taxon>Pseudomonadota</taxon>
        <taxon>Gammaproteobacteria</taxon>
        <taxon>Pseudomonadales</taxon>
        <taxon>Pseudomonadaceae</taxon>
        <taxon>Denitrificimonas</taxon>
    </lineage>
</organism>
<evidence type="ECO:0000313" key="3">
    <source>
        <dbReference type="Proteomes" id="UP001294570"/>
    </source>
</evidence>
<evidence type="ECO:0000256" key="1">
    <source>
        <dbReference type="SAM" id="Phobius"/>
    </source>
</evidence>
<dbReference type="RefSeq" id="WP_321553279.1">
    <property type="nucleotide sequence ID" value="NZ_JAXIVU010000006.1"/>
</dbReference>
<keyword evidence="1" id="KW-0812">Transmembrane</keyword>
<keyword evidence="1" id="KW-1133">Transmembrane helix</keyword>